<accession>U3CF56</accession>
<name>U3CF56_9VIBR</name>
<gene>
    <name evidence="1" type="ORF">VEZ01S_20_01420</name>
</gene>
<dbReference type="AlphaFoldDB" id="U3CF56"/>
<dbReference type="Proteomes" id="UP000016562">
    <property type="component" value="Unassembled WGS sequence"/>
</dbReference>
<dbReference type="STRING" id="1219080.VEZ01S_20_01420"/>
<sequence length="64" mass="7504">MSNYSALLSDETRINRHLIRFALEVTDFLSKKAPYAVVLYAHTFIFQNQILRNLNKKQCRSSNN</sequence>
<evidence type="ECO:0000313" key="1">
    <source>
        <dbReference type="EMBL" id="GAD79869.1"/>
    </source>
</evidence>
<evidence type="ECO:0000313" key="2">
    <source>
        <dbReference type="Proteomes" id="UP000016562"/>
    </source>
</evidence>
<comment type="caution">
    <text evidence="1">The sequence shown here is derived from an EMBL/GenBank/DDBJ whole genome shotgun (WGS) entry which is preliminary data.</text>
</comment>
<protein>
    <submittedName>
        <fullName evidence="1">Uncharacterized protein</fullName>
    </submittedName>
</protein>
<organism evidence="1 2">
    <name type="scientific">Vibrio ezurae NBRC 102218</name>
    <dbReference type="NCBI Taxonomy" id="1219080"/>
    <lineage>
        <taxon>Bacteria</taxon>
        <taxon>Pseudomonadati</taxon>
        <taxon>Pseudomonadota</taxon>
        <taxon>Gammaproteobacteria</taxon>
        <taxon>Vibrionales</taxon>
        <taxon>Vibrionaceae</taxon>
        <taxon>Vibrio</taxon>
    </lineage>
</organism>
<reference evidence="1 2" key="1">
    <citation type="submission" date="2013-09" db="EMBL/GenBank/DDBJ databases">
        <title>Whole genome shotgun sequence of Vibrio ezurae NBRC 102218.</title>
        <authorList>
            <person name="Yoshida I."/>
            <person name="Hosoyama A."/>
            <person name="Numata M."/>
            <person name="Hashimoto M."/>
            <person name="Hosoyama Y."/>
            <person name="Tsuchikane K."/>
            <person name="Noguchi M."/>
            <person name="Hirakata S."/>
            <person name="Ichikawa N."/>
            <person name="Ohji S."/>
            <person name="Yamazoe A."/>
            <person name="Fujita N."/>
        </authorList>
    </citation>
    <scope>NUCLEOTIDE SEQUENCE [LARGE SCALE GENOMIC DNA]</scope>
    <source>
        <strain evidence="1 2">NBRC 102218</strain>
    </source>
</reference>
<keyword evidence="2" id="KW-1185">Reference proteome</keyword>
<proteinExistence type="predicted"/>
<dbReference type="EMBL" id="BATM01000020">
    <property type="protein sequence ID" value="GAD79869.1"/>
    <property type="molecule type" value="Genomic_DNA"/>
</dbReference>